<dbReference type="AlphaFoldDB" id="A0A4R9C282"/>
<accession>A0A4R9C282</accession>
<dbReference type="GeneID" id="97031211"/>
<proteinExistence type="predicted"/>
<keyword evidence="3" id="KW-1185">Reference proteome</keyword>
<protein>
    <submittedName>
        <fullName evidence="2">Uncharacterized protein</fullName>
    </submittedName>
</protein>
<gene>
    <name evidence="2" type="ORF">EQF91_03735</name>
</gene>
<keyword evidence="1" id="KW-0812">Transmembrane</keyword>
<evidence type="ECO:0000313" key="3">
    <source>
        <dbReference type="Proteomes" id="UP000297454"/>
    </source>
</evidence>
<dbReference type="RefSeq" id="WP_134711181.1">
    <property type="nucleotide sequence ID" value="NZ_CP119081.1"/>
</dbReference>
<evidence type="ECO:0000256" key="1">
    <source>
        <dbReference type="SAM" id="Phobius"/>
    </source>
</evidence>
<feature type="transmembrane region" description="Helical" evidence="1">
    <location>
        <begin position="57"/>
        <end position="80"/>
    </location>
</feature>
<comment type="caution">
    <text evidence="2">The sequence shown here is derived from an EMBL/GenBank/DDBJ whole genome shotgun (WGS) entry which is preliminary data.</text>
</comment>
<sequence>MENRNIKYKKEKKTVNRLLIITALIIFIASLEAFNLGKNQDLLKVFLELNKNNSPSDYMGIIITNYFYNIFEVILITLFTFFTYKKYGISKLFKIIFSLIILIKTINIIISFKTNSIFYYLIVLLYICYLLVIIKAPITKRKVNYGLFKNH</sequence>
<feature type="transmembrane region" description="Helical" evidence="1">
    <location>
        <begin position="92"/>
        <end position="111"/>
    </location>
</feature>
<dbReference type="EMBL" id="SCFR01000009">
    <property type="protein sequence ID" value="TFF66573.1"/>
    <property type="molecule type" value="Genomic_DNA"/>
</dbReference>
<reference evidence="2 3" key="1">
    <citation type="submission" date="2019-01" db="EMBL/GenBank/DDBJ databases">
        <title>Draft Genome Sequences of Helcococcus ovis Strains Isolated from the Uterus and Vagina of Dairy Cows with Metritis.</title>
        <authorList>
            <person name="Cunha F."/>
            <person name="Jeon S.J."/>
            <person name="Kutzer P."/>
            <person name="Galvao K.N."/>
        </authorList>
    </citation>
    <scope>NUCLEOTIDE SEQUENCE [LARGE SCALE GENOMIC DNA]</scope>
    <source>
        <strain evidence="2 3">KG-37</strain>
    </source>
</reference>
<evidence type="ECO:0000313" key="2">
    <source>
        <dbReference type="EMBL" id="TFF66573.1"/>
    </source>
</evidence>
<dbReference type="Proteomes" id="UP000297454">
    <property type="component" value="Unassembled WGS sequence"/>
</dbReference>
<keyword evidence="1" id="KW-1133">Transmembrane helix</keyword>
<feature type="transmembrane region" description="Helical" evidence="1">
    <location>
        <begin position="117"/>
        <end position="134"/>
    </location>
</feature>
<name>A0A4R9C282_9FIRM</name>
<organism evidence="2 3">
    <name type="scientific">Helcococcus ovis</name>
    <dbReference type="NCBI Taxonomy" id="72026"/>
    <lineage>
        <taxon>Bacteria</taxon>
        <taxon>Bacillati</taxon>
        <taxon>Bacillota</taxon>
        <taxon>Tissierellia</taxon>
        <taxon>Tissierellales</taxon>
        <taxon>Peptoniphilaceae</taxon>
        <taxon>Helcococcus</taxon>
    </lineage>
</organism>
<keyword evidence="1" id="KW-0472">Membrane</keyword>